<organism evidence="2">
    <name type="scientific">Thermofilum pendens</name>
    <dbReference type="NCBI Taxonomy" id="2269"/>
    <lineage>
        <taxon>Archaea</taxon>
        <taxon>Thermoproteota</taxon>
        <taxon>Thermoprotei</taxon>
        <taxon>Thermofilales</taxon>
        <taxon>Thermofilaceae</taxon>
        <taxon>Thermofilum</taxon>
    </lineage>
</organism>
<name>A0A7C3SLW8_THEPE</name>
<gene>
    <name evidence="2" type="ORF">ENV88_06910</name>
</gene>
<keyword evidence="1" id="KW-0812">Transmembrane</keyword>
<accession>A0A7C3SLW8</accession>
<feature type="transmembrane region" description="Helical" evidence="1">
    <location>
        <begin position="39"/>
        <end position="61"/>
    </location>
</feature>
<feature type="transmembrane region" description="Helical" evidence="1">
    <location>
        <begin position="109"/>
        <end position="129"/>
    </location>
</feature>
<reference evidence="2" key="1">
    <citation type="journal article" date="2020" name="mSystems">
        <title>Genome- and Community-Level Interaction Insights into Carbon Utilization and Element Cycling Functions of Hydrothermarchaeota in Hydrothermal Sediment.</title>
        <authorList>
            <person name="Zhou Z."/>
            <person name="Liu Y."/>
            <person name="Xu W."/>
            <person name="Pan J."/>
            <person name="Luo Z.H."/>
            <person name="Li M."/>
        </authorList>
    </citation>
    <scope>NUCLEOTIDE SEQUENCE [LARGE SCALE GENOMIC DNA]</scope>
    <source>
        <strain evidence="2">SpSt-8</strain>
    </source>
</reference>
<keyword evidence="1" id="KW-1133">Transmembrane helix</keyword>
<keyword evidence="1" id="KW-0472">Membrane</keyword>
<evidence type="ECO:0000256" key="1">
    <source>
        <dbReference type="SAM" id="Phobius"/>
    </source>
</evidence>
<feature type="transmembrane region" description="Helical" evidence="1">
    <location>
        <begin position="73"/>
        <end position="97"/>
    </location>
</feature>
<dbReference type="AlphaFoldDB" id="A0A7C3SLW8"/>
<protein>
    <submittedName>
        <fullName evidence="2">Uncharacterized protein</fullName>
    </submittedName>
</protein>
<evidence type="ECO:0000313" key="2">
    <source>
        <dbReference type="EMBL" id="HGB25733.1"/>
    </source>
</evidence>
<comment type="caution">
    <text evidence="2">The sequence shown here is derived from an EMBL/GenBank/DDBJ whole genome shotgun (WGS) entry which is preliminary data.</text>
</comment>
<dbReference type="EMBL" id="DTIB01000116">
    <property type="protein sequence ID" value="HGB25733.1"/>
    <property type="molecule type" value="Genomic_DNA"/>
</dbReference>
<proteinExistence type="predicted"/>
<sequence>MQERKALRSVLLVLAAAAAALVLPSLVLLALQLEYLYNVYVNLYTALAALAAAYLCFLATHRLGGSPPHVVRPWMLATLGLGLWAVAEVIWLCYTVTAGVPSEITVSDFLWLTGYAPLAAGLWGPILPIPR</sequence>